<dbReference type="Proteomes" id="UP000187313">
    <property type="component" value="Unassembled WGS sequence"/>
</dbReference>
<protein>
    <submittedName>
        <fullName evidence="1">Uncharacterized protein</fullName>
    </submittedName>
</protein>
<gene>
    <name evidence="1" type="ORF">BSK51_04280</name>
</gene>
<name>A0ABX3HXG0_9BACL</name>
<dbReference type="RefSeq" id="WP_076298319.1">
    <property type="nucleotide sequence ID" value="NZ_MPTD01000002.1"/>
</dbReference>
<comment type="caution">
    <text evidence="1">The sequence shown here is derived from an EMBL/GenBank/DDBJ whole genome shotgun (WGS) entry which is preliminary data.</text>
</comment>
<evidence type="ECO:0000313" key="1">
    <source>
        <dbReference type="EMBL" id="OMD55277.1"/>
    </source>
</evidence>
<organism evidence="1 2">
    <name type="scientific">Paenibacillus odorifer</name>
    <dbReference type="NCBI Taxonomy" id="189426"/>
    <lineage>
        <taxon>Bacteria</taxon>
        <taxon>Bacillati</taxon>
        <taxon>Bacillota</taxon>
        <taxon>Bacilli</taxon>
        <taxon>Bacillales</taxon>
        <taxon>Paenibacillaceae</taxon>
        <taxon>Paenibacillus</taxon>
    </lineage>
</organism>
<keyword evidence="2" id="KW-1185">Reference proteome</keyword>
<reference evidence="1 2" key="1">
    <citation type="submission" date="2016-10" db="EMBL/GenBank/DDBJ databases">
        <title>Paenibacillus species isolates.</title>
        <authorList>
            <person name="Beno S.M."/>
        </authorList>
    </citation>
    <scope>NUCLEOTIDE SEQUENCE [LARGE SCALE GENOMIC DNA]</scope>
    <source>
        <strain evidence="1 2">FSL R5-0923</strain>
    </source>
</reference>
<accession>A0ABX3HXG0</accession>
<dbReference type="EMBL" id="MPTD01000002">
    <property type="protein sequence ID" value="OMD55277.1"/>
    <property type="molecule type" value="Genomic_DNA"/>
</dbReference>
<sequence>MDKVSFSYEYARPCMDWYEWIRKEIKPDDYYYFRIERRFGPSWWLIGMKPVKKPSYHWKDEDISEIKEPDLKRFIEWAKTERGSRIIEVKAISSDFNIIEEIANLIGRQATVTTE</sequence>
<proteinExistence type="predicted"/>
<evidence type="ECO:0000313" key="2">
    <source>
        <dbReference type="Proteomes" id="UP000187313"/>
    </source>
</evidence>